<sequence>MSECGCESHQVQIREPAMEARMETMNNYARTGNIRGLYTSIKDDPQLLEDMDKVRFIHTPLHEAAAFGQTSFALEILNLMPSFGKKLNPDGLSPLHVAVELKNITTARSLVRMDKQLVQVKGKEGFTPLHLAARNASNDDELEILANFLHECPESIHDLNNRFQTAVHVALEYNDHNGASTLLLKWIRLTSRESILGSKDVDGNTALHTAVKYYRTEAVKVLVELVKLNPKNECNETPLDIADKYPTDLETVKTILIDAGARKEEQLPKVPSKVQYLRSKVTFFEYLFQLCFSAYRDFVLNLRSDIMVVAVLITTATYQAVLQPPGGVYPPEGNSRLAMSDAALSTHVSGSAGKTVMKLRDYHDFMPANTAAFTLSLVMILLVVQGQPSSIFLLLCLIFLARSYYSAMKIISNSSMLTTSLFYICTVVTYFALGLKLLFIVVKSLIDEVWTPRLNTVAHNKIHDRCMGRCIQTHIRRLVRHYHLIKYGK</sequence>
<evidence type="ECO:0000256" key="1">
    <source>
        <dbReference type="PROSITE-ProRule" id="PRU00023"/>
    </source>
</evidence>
<dbReference type="SUPFAM" id="SSF48403">
    <property type="entry name" value="Ankyrin repeat"/>
    <property type="match status" value="1"/>
</dbReference>
<dbReference type="PROSITE" id="PS50088">
    <property type="entry name" value="ANK_REPEAT"/>
    <property type="match status" value="1"/>
</dbReference>
<keyword evidence="5" id="KW-1185">Reference proteome</keyword>
<evidence type="ECO:0000313" key="4">
    <source>
        <dbReference type="EMBL" id="PIN06652.1"/>
    </source>
</evidence>
<dbReference type="Pfam" id="PF00023">
    <property type="entry name" value="Ank"/>
    <property type="match status" value="1"/>
</dbReference>
<dbReference type="InterPro" id="IPR036770">
    <property type="entry name" value="Ankyrin_rpt-contain_sf"/>
</dbReference>
<dbReference type="PANTHER" id="PTHR24128:SF24">
    <property type="entry name" value="ANKYRIN REPEAT PROTEIN"/>
    <property type="match status" value="1"/>
</dbReference>
<dbReference type="InterPro" id="IPR002110">
    <property type="entry name" value="Ankyrin_rpt"/>
</dbReference>
<protein>
    <submittedName>
        <fullName evidence="4">26S proteasome regulatory complex, subunit PSMD10</fullName>
    </submittedName>
</protein>
<dbReference type="Pfam" id="PF13962">
    <property type="entry name" value="PGG"/>
    <property type="match status" value="1"/>
</dbReference>
<reference evidence="5" key="1">
    <citation type="journal article" date="2018" name="Gigascience">
        <title>Genome assembly of the Pink Ipe (Handroanthus impetiginosus, Bignoniaceae), a highly valued, ecologically keystone Neotropical timber forest tree.</title>
        <authorList>
            <person name="Silva-Junior O.B."/>
            <person name="Grattapaglia D."/>
            <person name="Novaes E."/>
            <person name="Collevatti R.G."/>
        </authorList>
    </citation>
    <scope>NUCLEOTIDE SEQUENCE [LARGE SCALE GENOMIC DNA]</scope>
    <source>
        <strain evidence="5">cv. UFG-1</strain>
    </source>
</reference>
<name>A0A2G9GN58_9LAMI</name>
<evidence type="ECO:0000256" key="2">
    <source>
        <dbReference type="SAM" id="Phobius"/>
    </source>
</evidence>
<dbReference type="EMBL" id="NKXS01004348">
    <property type="protein sequence ID" value="PIN06652.1"/>
    <property type="molecule type" value="Genomic_DNA"/>
</dbReference>
<keyword evidence="1" id="KW-0040">ANK repeat</keyword>
<dbReference type="PROSITE" id="PS50297">
    <property type="entry name" value="ANK_REP_REGION"/>
    <property type="match status" value="1"/>
</dbReference>
<keyword evidence="2" id="KW-1133">Transmembrane helix</keyword>
<gene>
    <name evidence="4" type="ORF">CDL12_20793</name>
</gene>
<evidence type="ECO:0000259" key="3">
    <source>
        <dbReference type="Pfam" id="PF13962"/>
    </source>
</evidence>
<accession>A0A2G9GN58</accession>
<organism evidence="4 5">
    <name type="scientific">Handroanthus impetiginosus</name>
    <dbReference type="NCBI Taxonomy" id="429701"/>
    <lineage>
        <taxon>Eukaryota</taxon>
        <taxon>Viridiplantae</taxon>
        <taxon>Streptophyta</taxon>
        <taxon>Embryophyta</taxon>
        <taxon>Tracheophyta</taxon>
        <taxon>Spermatophyta</taxon>
        <taxon>Magnoliopsida</taxon>
        <taxon>eudicotyledons</taxon>
        <taxon>Gunneridae</taxon>
        <taxon>Pentapetalae</taxon>
        <taxon>asterids</taxon>
        <taxon>lamiids</taxon>
        <taxon>Lamiales</taxon>
        <taxon>Bignoniaceae</taxon>
        <taxon>Crescentiina</taxon>
        <taxon>Tabebuia alliance</taxon>
        <taxon>Handroanthus</taxon>
    </lineage>
</organism>
<keyword evidence="2" id="KW-0812">Transmembrane</keyword>
<evidence type="ECO:0000313" key="5">
    <source>
        <dbReference type="Proteomes" id="UP000231279"/>
    </source>
</evidence>
<dbReference type="Pfam" id="PF12796">
    <property type="entry name" value="Ank_2"/>
    <property type="match status" value="1"/>
</dbReference>
<feature type="transmembrane region" description="Helical" evidence="2">
    <location>
        <begin position="420"/>
        <end position="442"/>
    </location>
</feature>
<dbReference type="GO" id="GO:0000502">
    <property type="term" value="C:proteasome complex"/>
    <property type="evidence" value="ECO:0007669"/>
    <property type="project" value="UniProtKB-KW"/>
</dbReference>
<dbReference type="Proteomes" id="UP000231279">
    <property type="component" value="Unassembled WGS sequence"/>
</dbReference>
<dbReference type="AlphaFoldDB" id="A0A2G9GN58"/>
<dbReference type="SMART" id="SM00248">
    <property type="entry name" value="ANK"/>
    <property type="match status" value="5"/>
</dbReference>
<dbReference type="STRING" id="429701.A0A2G9GN58"/>
<proteinExistence type="predicted"/>
<keyword evidence="2" id="KW-0472">Membrane</keyword>
<dbReference type="Gene3D" id="1.25.40.20">
    <property type="entry name" value="Ankyrin repeat-containing domain"/>
    <property type="match status" value="1"/>
</dbReference>
<comment type="caution">
    <text evidence="4">The sequence shown here is derived from an EMBL/GenBank/DDBJ whole genome shotgun (WGS) entry which is preliminary data.</text>
</comment>
<keyword evidence="4" id="KW-0647">Proteasome</keyword>
<dbReference type="PANTHER" id="PTHR24128">
    <property type="entry name" value="HOMEOBOX PROTEIN WARIAI"/>
    <property type="match status" value="1"/>
</dbReference>
<dbReference type="InterPro" id="IPR026961">
    <property type="entry name" value="PGG_dom"/>
</dbReference>
<dbReference type="OrthoDB" id="909233at2759"/>
<feature type="repeat" description="ANK" evidence="1">
    <location>
        <begin position="202"/>
        <end position="224"/>
    </location>
</feature>
<feature type="domain" description="PGG" evidence="3">
    <location>
        <begin position="302"/>
        <end position="385"/>
    </location>
</feature>